<evidence type="ECO:0000313" key="2">
    <source>
        <dbReference type="Proteomes" id="UP000198925"/>
    </source>
</evidence>
<dbReference type="EMBL" id="FMZX01000055">
    <property type="protein sequence ID" value="SDE55912.1"/>
    <property type="molecule type" value="Genomic_DNA"/>
</dbReference>
<dbReference type="Gene3D" id="2.60.130.10">
    <property type="entry name" value="Aromatic compound dioxygenase"/>
    <property type="match status" value="2"/>
</dbReference>
<dbReference type="AlphaFoldDB" id="A0A1G7DX46"/>
<reference evidence="1 2" key="1">
    <citation type="submission" date="2016-10" db="EMBL/GenBank/DDBJ databases">
        <authorList>
            <person name="de Groot N.N."/>
        </authorList>
    </citation>
    <scope>NUCLEOTIDE SEQUENCE [LARGE SCALE GENOMIC DNA]</scope>
    <source>
        <strain evidence="1 2">CPCC 100156</strain>
    </source>
</reference>
<protein>
    <submittedName>
        <fullName evidence="1">Uncharacterized protein</fullName>
    </submittedName>
</protein>
<dbReference type="InterPro" id="IPR015889">
    <property type="entry name" value="Intradiol_dOase_core"/>
</dbReference>
<sequence length="126" mass="13841">MAHTTSLLPTPLQTSEPFYPVDWSGDSAADLVRVSGEAARAQGAVTHLRGRVLDARGEPVHVAATTPGRAPLVTQFYLIIEPRNERDKLFNALRDPRQREALFLRRKSADRLKSGALLASRDIVLG</sequence>
<evidence type="ECO:0000313" key="1">
    <source>
        <dbReference type="EMBL" id="SDE55912.1"/>
    </source>
</evidence>
<proteinExistence type="predicted"/>
<gene>
    <name evidence="1" type="ORF">SAMN04487779_10555</name>
</gene>
<dbReference type="GO" id="GO:0005506">
    <property type="term" value="F:iron ion binding"/>
    <property type="evidence" value="ECO:0007669"/>
    <property type="project" value="InterPro"/>
</dbReference>
<keyword evidence="2" id="KW-1185">Reference proteome</keyword>
<dbReference type="GO" id="GO:0016702">
    <property type="term" value="F:oxidoreductase activity, acting on single donors with incorporation of molecular oxygen, incorporation of two atoms of oxygen"/>
    <property type="evidence" value="ECO:0007669"/>
    <property type="project" value="InterPro"/>
</dbReference>
<organism evidence="1 2">
    <name type="scientific">Belnapia rosea</name>
    <dbReference type="NCBI Taxonomy" id="938405"/>
    <lineage>
        <taxon>Bacteria</taxon>
        <taxon>Pseudomonadati</taxon>
        <taxon>Pseudomonadota</taxon>
        <taxon>Alphaproteobacteria</taxon>
        <taxon>Acetobacterales</taxon>
        <taxon>Roseomonadaceae</taxon>
        <taxon>Belnapia</taxon>
    </lineage>
</organism>
<name>A0A1G7DX46_9PROT</name>
<dbReference type="Proteomes" id="UP000198925">
    <property type="component" value="Unassembled WGS sequence"/>
</dbReference>
<accession>A0A1G7DX46</accession>
<dbReference type="SUPFAM" id="SSF49482">
    <property type="entry name" value="Aromatic compound dioxygenase"/>
    <property type="match status" value="1"/>
</dbReference>